<organism evidence="1 2">
    <name type="scientific">Streptomyces nojiriensis</name>
    <dbReference type="NCBI Taxonomy" id="66374"/>
    <lineage>
        <taxon>Bacteria</taxon>
        <taxon>Bacillati</taxon>
        <taxon>Actinomycetota</taxon>
        <taxon>Actinomycetes</taxon>
        <taxon>Kitasatosporales</taxon>
        <taxon>Streptomycetaceae</taxon>
        <taxon>Streptomyces</taxon>
    </lineage>
</organism>
<evidence type="ECO:0000313" key="2">
    <source>
        <dbReference type="Proteomes" id="UP000613974"/>
    </source>
</evidence>
<protein>
    <recommendedName>
        <fullName evidence="3">DUF962 domain-containing protein</fullName>
    </recommendedName>
</protein>
<dbReference type="Proteomes" id="UP000613974">
    <property type="component" value="Unassembled WGS sequence"/>
</dbReference>
<dbReference type="PANTHER" id="PTHR34205">
    <property type="entry name" value="TRANSMEMBRANE PROTEIN"/>
    <property type="match status" value="1"/>
</dbReference>
<reference evidence="2" key="1">
    <citation type="submission" date="2023-07" db="EMBL/GenBank/DDBJ databases">
        <title>Whole genome shotgun sequence of Streptomyces nojiriensis NBRC 13794.</title>
        <authorList>
            <person name="Komaki H."/>
            <person name="Tamura T."/>
        </authorList>
    </citation>
    <scope>NUCLEOTIDE SEQUENCE [LARGE SCALE GENOMIC DNA]</scope>
    <source>
        <strain evidence="2">NBRC 13794</strain>
    </source>
</reference>
<dbReference type="Pfam" id="PF06127">
    <property type="entry name" value="Mpo1-like"/>
    <property type="match status" value="1"/>
</dbReference>
<keyword evidence="2" id="KW-1185">Reference proteome</keyword>
<name>A0ABQ3SRC4_9ACTN</name>
<evidence type="ECO:0000313" key="1">
    <source>
        <dbReference type="EMBL" id="GHI70693.1"/>
    </source>
</evidence>
<proteinExistence type="predicted"/>
<dbReference type="InterPro" id="IPR009305">
    <property type="entry name" value="Mpo1-like"/>
</dbReference>
<dbReference type="EMBL" id="BNEC01000005">
    <property type="protein sequence ID" value="GHI70693.1"/>
    <property type="molecule type" value="Genomic_DNA"/>
</dbReference>
<comment type="caution">
    <text evidence="1">The sequence shown here is derived from an EMBL/GenBank/DDBJ whole genome shotgun (WGS) entry which is preliminary data.</text>
</comment>
<accession>A0ABQ3SRC4</accession>
<dbReference type="PANTHER" id="PTHR34205:SF2">
    <property type="entry name" value="DUF962 DOMAIN-CONTAINING PROTEIN"/>
    <property type="match status" value="1"/>
</dbReference>
<evidence type="ECO:0008006" key="3">
    <source>
        <dbReference type="Google" id="ProtNLM"/>
    </source>
</evidence>
<sequence>MRAAAVAGPLPAAAGSYALRAPSRGAVAFHVRALGVSRRAFGLSAVLSPPSGREYRARMTFTSYEEFWPYYVAMHSRAATRWIHLTGTLTGLAVTAYGLARGRRRYLAALPLIGYGTAWPAHFLIEGNNPATFGHPGWSLRGDAQMIRMMLAGRDAELGEIAQKWLAENPCQGRPPVADS</sequence>
<gene>
    <name evidence="1" type="ORF">Snoj_46110</name>
</gene>